<evidence type="ECO:0000313" key="1">
    <source>
        <dbReference type="EMBL" id="KAF1689118.1"/>
    </source>
</evidence>
<accession>A0A921TFZ5</accession>
<comment type="caution">
    <text evidence="1">The sequence shown here is derived from an EMBL/GenBank/DDBJ whole genome shotgun (WGS) entry which is preliminary data.</text>
</comment>
<dbReference type="OrthoDB" id="5295974at2"/>
<dbReference type="PIRSF" id="PIRSF015283">
    <property type="entry name" value="Regulatory_RpfE"/>
    <property type="match status" value="1"/>
</dbReference>
<reference evidence="1" key="1">
    <citation type="submission" date="2017-10" db="EMBL/GenBank/DDBJ databases">
        <title>Whole genome sequencing of members of genus Pseudoxanthomonas.</title>
        <authorList>
            <person name="Kumar S."/>
            <person name="Bansal K."/>
            <person name="Kaur A."/>
            <person name="Patil P."/>
            <person name="Sharma S."/>
            <person name="Patil P.B."/>
        </authorList>
    </citation>
    <scope>NUCLEOTIDE SEQUENCE</scope>
    <source>
        <strain evidence="1">DSM 22914</strain>
    </source>
</reference>
<keyword evidence="2" id="KW-1185">Reference proteome</keyword>
<protein>
    <submittedName>
        <fullName evidence="1">Phosphoglycerate mutase</fullName>
    </submittedName>
</protein>
<dbReference type="Proteomes" id="UP000717981">
    <property type="component" value="Unassembled WGS sequence"/>
</dbReference>
<dbReference type="EMBL" id="PDWK01000027">
    <property type="protein sequence ID" value="KAF1689118.1"/>
    <property type="molecule type" value="Genomic_DNA"/>
</dbReference>
<organism evidence="1 2">
    <name type="scientific">Pseudoxanthomonas taiwanensis</name>
    <dbReference type="NCBI Taxonomy" id="176598"/>
    <lineage>
        <taxon>Bacteria</taxon>
        <taxon>Pseudomonadati</taxon>
        <taxon>Pseudomonadota</taxon>
        <taxon>Gammaproteobacteria</taxon>
        <taxon>Lysobacterales</taxon>
        <taxon>Lysobacteraceae</taxon>
        <taxon>Pseudoxanthomonas</taxon>
    </lineage>
</organism>
<dbReference type="InterPro" id="IPR016631">
    <property type="entry name" value="Regulatory_RpfE"/>
</dbReference>
<sequence>MASITLLLPERSRLPGALPAAAARALGRADREQGQAGSDAQLRRHFLLPEQWSAAALTRQLDCGDAAGALWLRADPAHVAPDINGARLLGWGEGLGVDQADTDALLPTLRPLFGDAGLQLDAPHPARWYLRLPHGIRLPEFTAPEEAAGEDLFAVLPQGSSDEARRWRALITEVQVLLHHHPWNRERAAQGRPAINALWFWGGGTVPEQVRGPYMNVRSRDPLLQALARAAGASIATPADPGTGVVGDSLVDLRHLRTLEVFALQALPPLLRSMARGEYDALLLDFEDGTRFRLTRGQRWRWWRRPLAALAE</sequence>
<evidence type="ECO:0000313" key="2">
    <source>
        <dbReference type="Proteomes" id="UP000717981"/>
    </source>
</evidence>
<gene>
    <name evidence="1" type="ORF">CR938_07115</name>
</gene>
<proteinExistence type="predicted"/>
<dbReference type="RefSeq" id="WP_162124342.1">
    <property type="nucleotide sequence ID" value="NZ_PDWK01000027.1"/>
</dbReference>
<dbReference type="AlphaFoldDB" id="A0A921TFZ5"/>
<name>A0A921TFZ5_9GAMM</name>